<dbReference type="Proteomes" id="UP000305401">
    <property type="component" value="Unassembled WGS sequence"/>
</dbReference>
<sequence>MNCPYCNSQIDNRSLYCDQCGTKITPPKAHNPVNSNNIGEDVYDLEDIEILSDNPYISPLPPTPSRLVCQKYGMEIKLSDGAIIGRTQGAYTSILGKCKYLSSKHASLKRTSDGWTITDLDSTNGTTVNGRTCHPTLPFYIGDKVCLAVYYEFIVL</sequence>
<protein>
    <submittedName>
        <fullName evidence="1">FHA domain-containing protein</fullName>
    </submittedName>
</protein>
<evidence type="ECO:0000313" key="2">
    <source>
        <dbReference type="Proteomes" id="UP000305401"/>
    </source>
</evidence>
<organism evidence="1 2">
    <name type="scientific">Muribaculum caecicola</name>
    <dbReference type="NCBI Taxonomy" id="3038144"/>
    <lineage>
        <taxon>Bacteria</taxon>
        <taxon>Pseudomonadati</taxon>
        <taxon>Bacteroidota</taxon>
        <taxon>Bacteroidia</taxon>
        <taxon>Bacteroidales</taxon>
        <taxon>Muribaculaceae</taxon>
        <taxon>Muribaculum</taxon>
    </lineage>
</organism>
<proteinExistence type="predicted"/>
<comment type="caution">
    <text evidence="1">The sequence shown here is derived from an EMBL/GenBank/DDBJ whole genome shotgun (WGS) entry which is preliminary data.</text>
</comment>
<keyword evidence="2" id="KW-1185">Reference proteome</keyword>
<accession>A0AC61S704</accession>
<dbReference type="EMBL" id="SSTG01000039">
    <property type="protein sequence ID" value="THG52925.1"/>
    <property type="molecule type" value="Genomic_DNA"/>
</dbReference>
<gene>
    <name evidence="1" type="ORF">E5990_04660</name>
</gene>
<reference evidence="1" key="1">
    <citation type="submission" date="2019-04" db="EMBL/GenBank/DDBJ databases">
        <title>Microbes associate with the intestines of laboratory mice.</title>
        <authorList>
            <person name="Navarre W."/>
            <person name="Wong E."/>
            <person name="Huang K.C."/>
            <person name="Tropini C."/>
            <person name="Ng K."/>
            <person name="Yu B."/>
        </authorList>
    </citation>
    <scope>NUCLEOTIDE SEQUENCE</scope>
    <source>
        <strain evidence="1">NM86_A22</strain>
    </source>
</reference>
<name>A0AC61S704_9BACT</name>
<evidence type="ECO:0000313" key="1">
    <source>
        <dbReference type="EMBL" id="THG52925.1"/>
    </source>
</evidence>